<dbReference type="SUPFAM" id="SSF54373">
    <property type="entry name" value="FAD-linked reductases, C-terminal domain"/>
    <property type="match status" value="1"/>
</dbReference>
<evidence type="ECO:0000256" key="3">
    <source>
        <dbReference type="ARBA" id="ARBA00022630"/>
    </source>
</evidence>
<dbReference type="InterPro" id="IPR002938">
    <property type="entry name" value="FAD-bd"/>
</dbReference>
<dbReference type="GO" id="GO:0016614">
    <property type="term" value="F:oxidoreductase activity, acting on CH-OH group of donors"/>
    <property type="evidence" value="ECO:0007669"/>
    <property type="project" value="InterPro"/>
</dbReference>
<dbReference type="AlphaFoldDB" id="A0A1L3SN40"/>
<dbReference type="InterPro" id="IPR036188">
    <property type="entry name" value="FAD/NAD-bd_sf"/>
</dbReference>
<protein>
    <submittedName>
        <fullName evidence="8">Dehydrogenase</fullName>
    </submittedName>
</protein>
<dbReference type="SUPFAM" id="SSF51905">
    <property type="entry name" value="FAD/NAD(P)-binding domain"/>
    <property type="match status" value="1"/>
</dbReference>
<evidence type="ECO:0000259" key="7">
    <source>
        <dbReference type="Pfam" id="PF05199"/>
    </source>
</evidence>
<dbReference type="InterPro" id="IPR007867">
    <property type="entry name" value="GMC_OxRtase_C"/>
</dbReference>
<comment type="cofactor">
    <cofactor evidence="1">
        <name>FAD</name>
        <dbReference type="ChEBI" id="CHEBI:57692"/>
    </cofactor>
</comment>
<proteinExistence type="inferred from homology"/>
<dbReference type="Pfam" id="PF05199">
    <property type="entry name" value="GMC_oxred_C"/>
    <property type="match status" value="1"/>
</dbReference>
<dbReference type="InterPro" id="IPR051473">
    <property type="entry name" value="P2Ox-like"/>
</dbReference>
<dbReference type="Proteomes" id="UP000182840">
    <property type="component" value="Chromosome"/>
</dbReference>
<keyword evidence="5" id="KW-0560">Oxidoreductase</keyword>
<evidence type="ECO:0000313" key="8">
    <source>
        <dbReference type="EMBL" id="APH70823.1"/>
    </source>
</evidence>
<reference evidence="9" key="1">
    <citation type="submission" date="2016-11" db="EMBL/GenBank/DDBJ databases">
        <title>Mesorhizobium oceanicum sp. nov., isolated from deep seawater in South China Sea.</title>
        <authorList>
            <person name="Fu G.-Y."/>
        </authorList>
    </citation>
    <scope>NUCLEOTIDE SEQUENCE [LARGE SCALE GENOMIC DNA]</scope>
    <source>
        <strain evidence="9">B7</strain>
    </source>
</reference>
<evidence type="ECO:0000313" key="9">
    <source>
        <dbReference type="Proteomes" id="UP000182840"/>
    </source>
</evidence>
<keyword evidence="9" id="KW-1185">Reference proteome</keyword>
<feature type="domain" description="Glucose-methanol-choline oxidoreductase C-terminal" evidence="7">
    <location>
        <begin position="338"/>
        <end position="466"/>
    </location>
</feature>
<evidence type="ECO:0000256" key="1">
    <source>
        <dbReference type="ARBA" id="ARBA00001974"/>
    </source>
</evidence>
<keyword evidence="4" id="KW-0274">FAD</keyword>
<evidence type="ECO:0000256" key="5">
    <source>
        <dbReference type="ARBA" id="ARBA00023002"/>
    </source>
</evidence>
<accession>A0A1L3SN40</accession>
<dbReference type="STRING" id="1670800.BSQ44_05080"/>
<evidence type="ECO:0000256" key="2">
    <source>
        <dbReference type="ARBA" id="ARBA00010790"/>
    </source>
</evidence>
<dbReference type="KEGG" id="meso:BSQ44_05080"/>
<dbReference type="Pfam" id="PF01494">
    <property type="entry name" value="FAD_binding_3"/>
    <property type="match status" value="1"/>
</dbReference>
<dbReference type="Gene3D" id="3.50.50.60">
    <property type="entry name" value="FAD/NAD(P)-binding domain"/>
    <property type="match status" value="2"/>
</dbReference>
<name>A0A1L3SN40_9HYPH</name>
<organism evidence="8 9">
    <name type="scientific">Aquibium oceanicum</name>
    <dbReference type="NCBI Taxonomy" id="1670800"/>
    <lineage>
        <taxon>Bacteria</taxon>
        <taxon>Pseudomonadati</taxon>
        <taxon>Pseudomonadota</taxon>
        <taxon>Alphaproteobacteria</taxon>
        <taxon>Hyphomicrobiales</taxon>
        <taxon>Phyllobacteriaceae</taxon>
        <taxon>Aquibium</taxon>
    </lineage>
</organism>
<sequence length="486" mass="53451">MIFQDAAQFTASGFTPQVCIVGAGPAGITIANKLAAAGIKSVLLEGGAEEWTEDSQDVYRGITVGDPYFDLHITRLRFLGGCSNHWAGWCRVLDAHDFTAKSYVPDTGWPIRRGDIEPFLPETFDVLGLQDFPPDRQTTDRFYRFEVQKSEAVRFGEKYRDAIAGSEHIALLLNTAAGELVGDGTRITAAKLISNGADAGEIAAPYFVVATGGLENSRLLLWSNERSNGGVVPHAEALGRYWMEHPMYWTGNAFLTDTAALTPDHEGHAFFIPSPQAMAEREVLNFHVQVETMPFSGAKRMIADLACHAPQTAEWVSGLLGSRLQCSARVHLDWEQAPRHHNRVALSTTDRDAYGVPRIELHWKKDELDRHTMLEAMRMFGEDLARKDLGRVQISDWVLNGEDYPDDMELAGNHHMGGTRMGTDVKTSVVDRDCRVHGMANLFVGGSSVFTTSGQCTPTTTIVALALRLGDHLAREVVGVRTEAKA</sequence>
<dbReference type="PANTHER" id="PTHR42784">
    <property type="entry name" value="PYRANOSE 2-OXIDASE"/>
    <property type="match status" value="1"/>
</dbReference>
<dbReference type="GO" id="GO:0071949">
    <property type="term" value="F:FAD binding"/>
    <property type="evidence" value="ECO:0007669"/>
    <property type="project" value="InterPro"/>
</dbReference>
<dbReference type="PANTHER" id="PTHR42784:SF1">
    <property type="entry name" value="PYRANOSE 2-OXIDASE"/>
    <property type="match status" value="1"/>
</dbReference>
<gene>
    <name evidence="8" type="ORF">BSQ44_05080</name>
</gene>
<evidence type="ECO:0000259" key="6">
    <source>
        <dbReference type="Pfam" id="PF01494"/>
    </source>
</evidence>
<keyword evidence="3" id="KW-0285">Flavoprotein</keyword>
<dbReference type="OrthoDB" id="9798604at2"/>
<dbReference type="RefSeq" id="WP_072602232.1">
    <property type="nucleotide sequence ID" value="NZ_CP018171.1"/>
</dbReference>
<feature type="domain" description="FAD-binding" evidence="6">
    <location>
        <begin position="17"/>
        <end position="47"/>
    </location>
</feature>
<evidence type="ECO:0000256" key="4">
    <source>
        <dbReference type="ARBA" id="ARBA00022827"/>
    </source>
</evidence>
<dbReference type="EMBL" id="CP018171">
    <property type="protein sequence ID" value="APH70823.1"/>
    <property type="molecule type" value="Genomic_DNA"/>
</dbReference>
<comment type="similarity">
    <text evidence="2">Belongs to the GMC oxidoreductase family.</text>
</comment>